<feature type="compositionally biased region" description="Polar residues" evidence="9">
    <location>
        <begin position="104"/>
        <end position="114"/>
    </location>
</feature>
<evidence type="ECO:0000256" key="5">
    <source>
        <dbReference type="ARBA" id="ARBA00022705"/>
    </source>
</evidence>
<feature type="compositionally biased region" description="Polar residues" evidence="9">
    <location>
        <begin position="333"/>
        <end position="344"/>
    </location>
</feature>
<keyword evidence="5" id="KW-0235">DNA replication</keyword>
<dbReference type="SUPFAM" id="SSF56672">
    <property type="entry name" value="DNA/RNA polymerases"/>
    <property type="match status" value="1"/>
</dbReference>
<proteinExistence type="inferred from homology"/>
<comment type="catalytic activity">
    <reaction evidence="8">
        <text>DNA(n) + a 2'-deoxyribonucleoside 5'-triphosphate = DNA(n+1) + diphosphate</text>
        <dbReference type="Rhea" id="RHEA:22508"/>
        <dbReference type="Rhea" id="RHEA-COMP:17339"/>
        <dbReference type="Rhea" id="RHEA-COMP:17340"/>
        <dbReference type="ChEBI" id="CHEBI:33019"/>
        <dbReference type="ChEBI" id="CHEBI:61560"/>
        <dbReference type="ChEBI" id="CHEBI:173112"/>
        <dbReference type="EC" id="2.7.7.7"/>
    </reaction>
</comment>
<dbReference type="PROSITE" id="PS50073">
    <property type="entry name" value="COPPER_FIST_2"/>
    <property type="match status" value="1"/>
</dbReference>
<comment type="similarity">
    <text evidence="1">Belongs to the DNA polymerase type-B family.</text>
</comment>
<feature type="region of interest" description="Disordered" evidence="9">
    <location>
        <begin position="82"/>
        <end position="136"/>
    </location>
</feature>
<protein>
    <recommendedName>
        <fullName evidence="2">DNA-directed DNA polymerase</fullName>
        <ecNumber evidence="2">2.7.7.7</ecNumber>
    </recommendedName>
</protein>
<evidence type="ECO:0000259" key="10">
    <source>
        <dbReference type="PROSITE" id="PS50073"/>
    </source>
</evidence>
<keyword evidence="11" id="KW-1185">Reference proteome</keyword>
<keyword evidence="7" id="KW-0238">DNA-binding</keyword>
<feature type="compositionally biased region" description="Polar residues" evidence="9">
    <location>
        <begin position="381"/>
        <end position="402"/>
    </location>
</feature>
<evidence type="ECO:0000256" key="4">
    <source>
        <dbReference type="ARBA" id="ARBA00022695"/>
    </source>
</evidence>
<dbReference type="InterPro" id="IPR043502">
    <property type="entry name" value="DNA/RNA_pol_sf"/>
</dbReference>
<dbReference type="Pfam" id="PF03175">
    <property type="entry name" value="DNA_pol_B_2"/>
    <property type="match status" value="3"/>
</dbReference>
<reference evidence="11" key="1">
    <citation type="submission" date="2025-05" db="UniProtKB">
        <authorList>
            <consortium name="RefSeq"/>
        </authorList>
    </citation>
    <scope>NUCLEOTIDE SEQUENCE [LARGE SCALE GENOMIC DNA]</scope>
</reference>
<feature type="domain" description="Copper-fist" evidence="10">
    <location>
        <begin position="1345"/>
        <end position="1367"/>
    </location>
</feature>
<dbReference type="EC" id="2.7.7.7" evidence="2"/>
<evidence type="ECO:0000256" key="3">
    <source>
        <dbReference type="ARBA" id="ARBA00022679"/>
    </source>
</evidence>
<dbReference type="InterPro" id="IPR004868">
    <property type="entry name" value="DNA-dir_DNA_pol_B_mt/vir"/>
</dbReference>
<keyword evidence="4" id="KW-0548">Nucleotidyltransferase</keyword>
<organism evidence="11 12">
    <name type="scientific">Pogona vitticeps</name>
    <name type="common">central bearded dragon</name>
    <dbReference type="NCBI Taxonomy" id="103695"/>
    <lineage>
        <taxon>Eukaryota</taxon>
        <taxon>Metazoa</taxon>
        <taxon>Chordata</taxon>
        <taxon>Craniata</taxon>
        <taxon>Vertebrata</taxon>
        <taxon>Euteleostomi</taxon>
        <taxon>Lepidosauria</taxon>
        <taxon>Squamata</taxon>
        <taxon>Bifurcata</taxon>
        <taxon>Unidentata</taxon>
        <taxon>Episquamata</taxon>
        <taxon>Toxicofera</taxon>
        <taxon>Iguania</taxon>
        <taxon>Acrodonta</taxon>
        <taxon>Agamidae</taxon>
        <taxon>Amphibolurinae</taxon>
        <taxon>Pogona</taxon>
    </lineage>
</organism>
<sequence>MVKADACCYKISYICLTEDMAKNFITKAQVHYKGDQSKENRIHEPTLSSDSLEKYFQDDDFEPVKTSSPLVARNQNRVFAFKRKNNENDQPMPSTSKGFKVAAGSNNNPSNFTKKQPLKRSKADEGPGINPQSHLPLKKIKLAEETGSKNSVKAHAVKEELPEIDENACPILNTSTIVDWFKKIEMLVNMIMISKYWEKRLIRIMGVLPDLESIREVIKKMDHFSCLKSSQIQTGLGYPDEKQRPKRDKMKRGKKTITGKIYWRKRAAKLLQRAKKMLARRRRNTVSLPSNTQDSDPVQAPESSEDDRSCSSTQQTQDSESVQAPESSEDARSCSSTQQTQGSDPVQAPESSEDARSCSSTQQTQDSESVQAPESSEDARSCSSTQQTQGSESVQAPESSATPDAATPPVYAEVINRWEWVNERYRTRNIGQEFRFVNLENINSYSEAVRAIHEAVQQVLDNVNESLEAGDCVQMRFEGGNMRDPLYSVKKVKGALDADEFLSNLTNLLQSNIELCLEGTLRLVVTIVKPPRGGGGPSRALRSIPHSEIIKKKRKYLIDFRDVSSKLCFGASLAAVMAKEVPADADLTKAALKMYQAVHWPIDKEVSLADIPLFEKHLHVNINIARYGDKGWALFKSQAQRYPQTYTLLLHDDHFYGVLNVKAFFGSRNYCVFCHSLYRHYHDCLFYCRLCLRKDCDAKVGKMEKCKQCRMNCRSIECLKLHTILAAEKKVPCIFLKFCDKCNRFQKAEHFTKSCKGRICRVCRGRMKQGEKHLCFMQPLVEPEISTHYIFYDIEAKQETGIHVPNYCFAKAFEGETVEEFKKDASVEIRPAWQQAAGPLNSNEKKGEAKADGSEFVCDGKEVSGDHKKKPVKQKSWPYGKTWEFKGESCIEEFIRTFTKGRLFVGTTFIAHNSKAYDGYFILRQLVKEKLEVDIIAQGGKLLSITVKALSIKFLDSLSHLPMALAKLPKCLGLELESKGYFPHYFNTTENDQYEGPMPPPEAYGVQHMMPSEQKAFLEWYAENKTKTFNLQQELAAYCQQDVNILVKACTKYRHEIMDLTKTEKIRDDGNDDLYVETEWFAIDPLQSPTLASVCLNMYKFNFLEKNKIAIPQPDNYHNQCKRYSSPSIQWLSYTAHKEETRIQHALNGGEVFIDPFYVDGHMVANGRGICLEFLGCFFHGCVLCYHSEDWNPLLGKTYGALYNATQERLAVLKSRGFEVRSIWEHEWQEMVRNDNAVKHYLATADFPEPLEPRDALFGGRTNAICLYYKPKTGEQIHYYDFTSLYPYVNKTKEYPLGHPKIIYENFKPVSAYFGIVKVKVYPPRGLFFPVLPTRIGGKLMFALCATCAKGHQQDPCQHTDDERALMGTWCTIELNAAIEKGYKIVKIFEVWHFEDRSEDLFTKYMELHLRHKQEASGFPDWCVSEADKKKYIDDYEEKEGVSLRKDKIVVNPTKRQIAKLFLNSLWGKFGQRTNLTNTQVVRDPDEYFNLLFSEAYTVSMFEFLAEDAVSVSWKHANDRITTKGMKNVFIACFTTAYARLELYKLLEKLQDRVLYHDTDSVIFVQREGEWNPPLGDYLGDLTSEIPTGLHIKEYVAAGPKTYGYKLSDGKACLKVKGITLNVANCEKINFDSLKELVFTHVLDKQDSTTREIVVQQPGIVRDKHQWLIHTKLLRKTQKVVYDKRVITEGFKTLPYGY</sequence>
<dbReference type="PANTHER" id="PTHR33568">
    <property type="entry name" value="DNA POLYMERASE"/>
    <property type="match status" value="1"/>
</dbReference>
<feature type="compositionally biased region" description="Polar residues" evidence="9">
    <location>
        <begin position="357"/>
        <end position="374"/>
    </location>
</feature>
<evidence type="ECO:0000256" key="1">
    <source>
        <dbReference type="ARBA" id="ARBA00005755"/>
    </source>
</evidence>
<dbReference type="Gene3D" id="1.10.287.690">
    <property type="entry name" value="Helix hairpin bin"/>
    <property type="match status" value="1"/>
</dbReference>
<dbReference type="InterPro" id="IPR012337">
    <property type="entry name" value="RNaseH-like_sf"/>
</dbReference>
<feature type="compositionally biased region" description="Basic residues" evidence="9">
    <location>
        <begin position="244"/>
        <end position="256"/>
    </location>
</feature>
<feature type="compositionally biased region" description="Polar residues" evidence="9">
    <location>
        <begin position="285"/>
        <end position="296"/>
    </location>
</feature>
<evidence type="ECO:0000256" key="6">
    <source>
        <dbReference type="ARBA" id="ARBA00022932"/>
    </source>
</evidence>
<dbReference type="Gene3D" id="3.90.1600.10">
    <property type="entry name" value="Palm domain of DNA polymerase"/>
    <property type="match status" value="2"/>
</dbReference>
<evidence type="ECO:0000256" key="8">
    <source>
        <dbReference type="ARBA" id="ARBA00049244"/>
    </source>
</evidence>
<dbReference type="Proteomes" id="UP001652642">
    <property type="component" value="Chromosome 1"/>
</dbReference>
<dbReference type="GeneID" id="140703232"/>
<keyword evidence="3" id="KW-0808">Transferase</keyword>
<reference evidence="12" key="2">
    <citation type="submission" date="2025-08" db="UniProtKB">
        <authorList>
            <consortium name="RefSeq"/>
        </authorList>
    </citation>
    <scope>IDENTIFICATION</scope>
</reference>
<keyword evidence="6" id="KW-0239">DNA-directed DNA polymerase</keyword>
<dbReference type="RefSeq" id="XP_072842567.1">
    <property type="nucleotide sequence ID" value="XM_072986466.1"/>
</dbReference>
<evidence type="ECO:0000256" key="9">
    <source>
        <dbReference type="SAM" id="MobiDB-lite"/>
    </source>
</evidence>
<dbReference type="InterPro" id="IPR001083">
    <property type="entry name" value="Cu_fist_DNA-bd_dom"/>
</dbReference>
<dbReference type="Gene3D" id="3.30.420.10">
    <property type="entry name" value="Ribonuclease H-like superfamily/Ribonuclease H"/>
    <property type="match status" value="1"/>
</dbReference>
<dbReference type="SUPFAM" id="SSF53098">
    <property type="entry name" value="Ribonuclease H-like"/>
    <property type="match status" value="1"/>
</dbReference>
<dbReference type="InterPro" id="IPR036397">
    <property type="entry name" value="RNaseH_sf"/>
</dbReference>
<feature type="compositionally biased region" description="Polar residues" evidence="9">
    <location>
        <begin position="88"/>
        <end position="97"/>
    </location>
</feature>
<evidence type="ECO:0000313" key="11">
    <source>
        <dbReference type="Proteomes" id="UP001652642"/>
    </source>
</evidence>
<feature type="region of interest" description="Disordered" evidence="9">
    <location>
        <begin position="276"/>
        <end position="408"/>
    </location>
</feature>
<name>A0ABM5FAY8_9SAUR</name>
<feature type="region of interest" description="Disordered" evidence="9">
    <location>
        <begin position="235"/>
        <end position="256"/>
    </location>
</feature>
<dbReference type="PANTHER" id="PTHR33568:SF3">
    <property type="entry name" value="DNA-DIRECTED DNA POLYMERASE"/>
    <property type="match status" value="1"/>
</dbReference>
<evidence type="ECO:0000313" key="12">
    <source>
        <dbReference type="RefSeq" id="XP_072842567.1"/>
    </source>
</evidence>
<dbReference type="InterPro" id="IPR023211">
    <property type="entry name" value="DNA_pol_palm_dom_sf"/>
</dbReference>
<evidence type="ECO:0000256" key="7">
    <source>
        <dbReference type="ARBA" id="ARBA00023125"/>
    </source>
</evidence>
<gene>
    <name evidence="12" type="primary">LOC140703232</name>
</gene>
<evidence type="ECO:0000256" key="2">
    <source>
        <dbReference type="ARBA" id="ARBA00012417"/>
    </source>
</evidence>
<feature type="compositionally biased region" description="Polar residues" evidence="9">
    <location>
        <begin position="310"/>
        <end position="326"/>
    </location>
</feature>
<accession>A0ABM5FAY8</accession>